<name>A0A8X6QL07_NEPPI</name>
<dbReference type="GO" id="GO:0000981">
    <property type="term" value="F:DNA-binding transcription factor activity, RNA polymerase II-specific"/>
    <property type="evidence" value="ECO:0007669"/>
    <property type="project" value="InterPro"/>
</dbReference>
<keyword evidence="10" id="KW-1185">Reference proteome</keyword>
<dbReference type="InterPro" id="IPR009057">
    <property type="entry name" value="Homeodomain-like_sf"/>
</dbReference>
<evidence type="ECO:0000256" key="2">
    <source>
        <dbReference type="ARBA" id="ARBA00023125"/>
    </source>
</evidence>
<evidence type="ECO:0000256" key="7">
    <source>
        <dbReference type="SAM" id="MobiDB-lite"/>
    </source>
</evidence>
<keyword evidence="4 5" id="KW-0539">Nucleus</keyword>
<feature type="region of interest" description="Disordered" evidence="7">
    <location>
        <begin position="136"/>
        <end position="244"/>
    </location>
</feature>
<evidence type="ECO:0000256" key="6">
    <source>
        <dbReference type="RuleBase" id="RU000682"/>
    </source>
</evidence>
<dbReference type="OrthoDB" id="6159439at2759"/>
<evidence type="ECO:0000256" key="4">
    <source>
        <dbReference type="ARBA" id="ARBA00023242"/>
    </source>
</evidence>
<evidence type="ECO:0000256" key="5">
    <source>
        <dbReference type="PROSITE-ProRule" id="PRU00108"/>
    </source>
</evidence>
<dbReference type="PROSITE" id="PS50071">
    <property type="entry name" value="HOMEOBOX_2"/>
    <property type="match status" value="1"/>
</dbReference>
<dbReference type="SUPFAM" id="SSF46689">
    <property type="entry name" value="Homeodomain-like"/>
    <property type="match status" value="1"/>
</dbReference>
<dbReference type="PANTHER" id="PTHR24333">
    <property type="entry name" value="HOMEO BOX HB9 LIKE A-RELATED"/>
    <property type="match status" value="1"/>
</dbReference>
<organism evidence="9 10">
    <name type="scientific">Nephila pilipes</name>
    <name type="common">Giant wood spider</name>
    <name type="synonym">Nephila maculata</name>
    <dbReference type="NCBI Taxonomy" id="299642"/>
    <lineage>
        <taxon>Eukaryota</taxon>
        <taxon>Metazoa</taxon>
        <taxon>Ecdysozoa</taxon>
        <taxon>Arthropoda</taxon>
        <taxon>Chelicerata</taxon>
        <taxon>Arachnida</taxon>
        <taxon>Araneae</taxon>
        <taxon>Araneomorphae</taxon>
        <taxon>Entelegynae</taxon>
        <taxon>Araneoidea</taxon>
        <taxon>Nephilidae</taxon>
        <taxon>Nephila</taxon>
    </lineage>
</organism>
<sequence>MGRSRSHRLIGRFSFPPLLTSFPLYLIGQAFPPMTPPHSPAKRSRRSIRGGFPENFPFSPKILASIISGSRFYCGQQAMTVDLQQKPMPPDRHASSEDNAAAEEKSGGKAQSQVPSPNSTGMSSFLIKDILSPAADANHRTPGQRGHSPPLGSSPPMGIPPLGALHHPMQPPPYFLLDPRRPNGSGHFSPHMEDEDDVAHSSEEELSRDAGNDDHSGQDASNSPDHSSSPPYNLKVKKQRKARTAFTDHQLQTLEKSFERQKYLSVQDRMELAAKLNLTDTQVKTWYQNRRTKWKRQTAVGLELLAEAGNFAAVQRMLQTSPYWISHYTSNLPFNPMDYYRQSVALQKPLPYRVQSTLYAGASATSIPMPPVNFNTSVIPPLPGSSATSPNSPMSASTTSSIPPYYSRDPPPC</sequence>
<feature type="DNA-binding region" description="Homeobox" evidence="5">
    <location>
        <begin position="239"/>
        <end position="298"/>
    </location>
</feature>
<feature type="compositionally biased region" description="Basic and acidic residues" evidence="7">
    <location>
        <begin position="198"/>
        <end position="217"/>
    </location>
</feature>
<feature type="domain" description="Homeobox" evidence="8">
    <location>
        <begin position="237"/>
        <end position="297"/>
    </location>
</feature>
<dbReference type="PROSITE" id="PS00027">
    <property type="entry name" value="HOMEOBOX_1"/>
    <property type="match status" value="1"/>
</dbReference>
<keyword evidence="3 5" id="KW-0371">Homeobox</keyword>
<feature type="compositionally biased region" description="Basic and acidic residues" evidence="7">
    <location>
        <begin position="89"/>
        <end position="107"/>
    </location>
</feature>
<accession>A0A8X6QL07</accession>
<dbReference type="GO" id="GO:0003677">
    <property type="term" value="F:DNA binding"/>
    <property type="evidence" value="ECO:0007669"/>
    <property type="project" value="UniProtKB-UniRule"/>
</dbReference>
<evidence type="ECO:0000256" key="1">
    <source>
        <dbReference type="ARBA" id="ARBA00004123"/>
    </source>
</evidence>
<dbReference type="CDD" id="cd00086">
    <property type="entry name" value="homeodomain"/>
    <property type="match status" value="1"/>
</dbReference>
<keyword evidence="2 5" id="KW-0238">DNA-binding</keyword>
<dbReference type="GO" id="GO:0005634">
    <property type="term" value="C:nucleus"/>
    <property type="evidence" value="ECO:0007669"/>
    <property type="project" value="UniProtKB-SubCell"/>
</dbReference>
<dbReference type="InterPro" id="IPR001356">
    <property type="entry name" value="HD"/>
</dbReference>
<proteinExistence type="predicted"/>
<feature type="region of interest" description="Disordered" evidence="7">
    <location>
        <begin position="384"/>
        <end position="413"/>
    </location>
</feature>
<feature type="compositionally biased region" description="Polar residues" evidence="7">
    <location>
        <begin position="218"/>
        <end position="231"/>
    </location>
</feature>
<dbReference type="Gene3D" id="1.10.10.60">
    <property type="entry name" value="Homeodomain-like"/>
    <property type="match status" value="1"/>
</dbReference>
<feature type="region of interest" description="Disordered" evidence="7">
    <location>
        <begin position="86"/>
        <end position="123"/>
    </location>
</feature>
<gene>
    <name evidence="9" type="primary">B-H1</name>
    <name evidence="9" type="ORF">NPIL_294611</name>
</gene>
<dbReference type="InterPro" id="IPR017970">
    <property type="entry name" value="Homeobox_CS"/>
</dbReference>
<evidence type="ECO:0000256" key="3">
    <source>
        <dbReference type="ARBA" id="ARBA00023155"/>
    </source>
</evidence>
<dbReference type="AlphaFoldDB" id="A0A8X6QL07"/>
<dbReference type="PRINTS" id="PR00024">
    <property type="entry name" value="HOMEOBOX"/>
</dbReference>
<comment type="subcellular location">
    <subcellularLocation>
        <location evidence="1 5 6">Nucleus</location>
    </subcellularLocation>
</comment>
<dbReference type="Pfam" id="PF00046">
    <property type="entry name" value="Homeodomain"/>
    <property type="match status" value="1"/>
</dbReference>
<reference evidence="9" key="1">
    <citation type="submission" date="2020-08" db="EMBL/GenBank/DDBJ databases">
        <title>Multicomponent nature underlies the extraordinary mechanical properties of spider dragline silk.</title>
        <authorList>
            <person name="Kono N."/>
            <person name="Nakamura H."/>
            <person name="Mori M."/>
            <person name="Yoshida Y."/>
            <person name="Ohtoshi R."/>
            <person name="Malay A.D."/>
            <person name="Moran D.A.P."/>
            <person name="Tomita M."/>
            <person name="Numata K."/>
            <person name="Arakawa K."/>
        </authorList>
    </citation>
    <scope>NUCLEOTIDE SEQUENCE</scope>
</reference>
<dbReference type="EMBL" id="BMAW01129511">
    <property type="protein sequence ID" value="GFU30679.1"/>
    <property type="molecule type" value="Genomic_DNA"/>
</dbReference>
<feature type="compositionally biased region" description="Polar residues" evidence="7">
    <location>
        <begin position="109"/>
        <end position="123"/>
    </location>
</feature>
<dbReference type="PANTHER" id="PTHR24333:SF5">
    <property type="entry name" value="VENT HOMEOBOX"/>
    <property type="match status" value="1"/>
</dbReference>
<evidence type="ECO:0000313" key="9">
    <source>
        <dbReference type="EMBL" id="GFU30679.1"/>
    </source>
</evidence>
<evidence type="ECO:0000313" key="10">
    <source>
        <dbReference type="Proteomes" id="UP000887013"/>
    </source>
</evidence>
<comment type="caution">
    <text evidence="9">The sequence shown here is derived from an EMBL/GenBank/DDBJ whole genome shotgun (WGS) entry which is preliminary data.</text>
</comment>
<dbReference type="InterPro" id="IPR050848">
    <property type="entry name" value="Homeobox_TF"/>
</dbReference>
<dbReference type="Proteomes" id="UP000887013">
    <property type="component" value="Unassembled WGS sequence"/>
</dbReference>
<feature type="compositionally biased region" description="Polar residues" evidence="7">
    <location>
        <begin position="385"/>
        <end position="402"/>
    </location>
</feature>
<evidence type="ECO:0000259" key="8">
    <source>
        <dbReference type="PROSITE" id="PS50071"/>
    </source>
</evidence>
<protein>
    <submittedName>
        <fullName evidence="9">Homeobox protein B-H1</fullName>
    </submittedName>
</protein>
<dbReference type="SMART" id="SM00389">
    <property type="entry name" value="HOX"/>
    <property type="match status" value="1"/>
</dbReference>
<dbReference type="InterPro" id="IPR020479">
    <property type="entry name" value="HD_metazoa"/>
</dbReference>